<accession>E1SW68</accession>
<dbReference type="KEGG" id="fbl:Fbal_0154"/>
<dbReference type="STRING" id="550540.Fbal_0154"/>
<feature type="signal peptide" evidence="1">
    <location>
        <begin position="1"/>
        <end position="18"/>
    </location>
</feature>
<proteinExistence type="predicted"/>
<keyword evidence="3" id="KW-1185">Reference proteome</keyword>
<reference evidence="2 3" key="1">
    <citation type="journal article" date="2010" name="Stand. Genomic Sci.">
        <title>Complete genome sequence of Ferrimonas balearica type strain (PAT).</title>
        <authorList>
            <person name="Nolan M."/>
            <person name="Sikorski J."/>
            <person name="Davenport K."/>
            <person name="Lucas S."/>
            <person name="Glavina Del Rio T."/>
            <person name="Tice H."/>
            <person name="Cheng J."/>
            <person name="Goodwin L."/>
            <person name="Pitluck S."/>
            <person name="Liolios K."/>
            <person name="Ivanova N."/>
            <person name="Mavromatis K."/>
            <person name="Ovchinnikova G."/>
            <person name="Pati A."/>
            <person name="Chen A."/>
            <person name="Palaniappan K."/>
            <person name="Land M."/>
            <person name="Hauser L."/>
            <person name="Chang Y."/>
            <person name="Jeffries C."/>
            <person name="Tapia R."/>
            <person name="Brettin T."/>
            <person name="Detter J."/>
            <person name="Han C."/>
            <person name="Yasawong M."/>
            <person name="Rohde M."/>
            <person name="Tindall B."/>
            <person name="Goker M."/>
            <person name="Woyke T."/>
            <person name="Bristow J."/>
            <person name="Eisen J."/>
            <person name="Markowitz V."/>
            <person name="Hugenholtz P."/>
            <person name="Kyrpides N."/>
            <person name="Klenk H."/>
            <person name="Lapidus A."/>
        </authorList>
    </citation>
    <scope>NUCLEOTIDE SEQUENCE [LARGE SCALE GENOMIC DNA]</scope>
    <source>
        <strain evidence="3">DSM 9799 / CCM 4581 / KCTC 23876 / PAT</strain>
    </source>
</reference>
<dbReference type="AlphaFoldDB" id="E1SW68"/>
<sequence>MRRSLAMLLLLLSLPLCGLRVVECHVALPSERGISIETNTPETLTAPPFFLPSLTQPALTPRYPGLPLPTYLEPLPRAHFRPPIVA</sequence>
<gene>
    <name evidence="2" type="ordered locus">Fbal_0154</name>
</gene>
<evidence type="ECO:0000313" key="3">
    <source>
        <dbReference type="Proteomes" id="UP000006683"/>
    </source>
</evidence>
<dbReference type="EMBL" id="CP002209">
    <property type="protein sequence ID" value="ADN74368.1"/>
    <property type="molecule type" value="Genomic_DNA"/>
</dbReference>
<evidence type="ECO:0000256" key="1">
    <source>
        <dbReference type="SAM" id="SignalP"/>
    </source>
</evidence>
<keyword evidence="1" id="KW-0732">Signal</keyword>
<dbReference type="Proteomes" id="UP000006683">
    <property type="component" value="Chromosome"/>
</dbReference>
<dbReference type="HOGENOM" id="CLU_2493277_0_0_6"/>
<feature type="chain" id="PRO_5003151736" evidence="1">
    <location>
        <begin position="19"/>
        <end position="86"/>
    </location>
</feature>
<evidence type="ECO:0000313" key="2">
    <source>
        <dbReference type="EMBL" id="ADN74368.1"/>
    </source>
</evidence>
<organism evidence="2 3">
    <name type="scientific">Ferrimonas balearica (strain DSM 9799 / CCM 4581 / KCTC 23876 / PAT)</name>
    <dbReference type="NCBI Taxonomy" id="550540"/>
    <lineage>
        <taxon>Bacteria</taxon>
        <taxon>Pseudomonadati</taxon>
        <taxon>Pseudomonadota</taxon>
        <taxon>Gammaproteobacteria</taxon>
        <taxon>Alteromonadales</taxon>
        <taxon>Ferrimonadaceae</taxon>
        <taxon>Ferrimonas</taxon>
    </lineage>
</organism>
<protein>
    <submittedName>
        <fullName evidence="2">Uncharacterized protein</fullName>
    </submittedName>
</protein>
<name>E1SW68_FERBD</name>